<dbReference type="RefSeq" id="WP_106221267.1">
    <property type="nucleotide sequence ID" value="NZ_PVWP01000006.1"/>
</dbReference>
<evidence type="ECO:0000313" key="15">
    <source>
        <dbReference type="Proteomes" id="UP000238218"/>
    </source>
</evidence>
<evidence type="ECO:0000313" key="14">
    <source>
        <dbReference type="EMBL" id="PSB37230.1"/>
    </source>
</evidence>
<dbReference type="InterPro" id="IPR003593">
    <property type="entry name" value="AAA+_ATPase"/>
</dbReference>
<dbReference type="InterPro" id="IPR028299">
    <property type="entry name" value="ClpA/B_CS2"/>
</dbReference>
<dbReference type="SMART" id="SM00382">
    <property type="entry name" value="AAA"/>
    <property type="match status" value="2"/>
</dbReference>
<keyword evidence="12" id="KW-0963">Cytoplasm</keyword>
<keyword evidence="3 10" id="KW-0677">Repeat</keyword>
<evidence type="ECO:0000256" key="1">
    <source>
        <dbReference type="ARBA" id="ARBA00004496"/>
    </source>
</evidence>
<feature type="coiled-coil region" evidence="12">
    <location>
        <begin position="413"/>
        <end position="534"/>
    </location>
</feature>
<protein>
    <recommendedName>
        <fullName evidence="12">Chaperone protein ClpB</fullName>
    </recommendedName>
</protein>
<dbReference type="SUPFAM" id="SSF52540">
    <property type="entry name" value="P-loop containing nucleoside triphosphate hydrolases"/>
    <property type="match status" value="2"/>
</dbReference>
<dbReference type="PROSITE" id="PS51903">
    <property type="entry name" value="CLP_R"/>
    <property type="match status" value="1"/>
</dbReference>
<keyword evidence="6 12" id="KW-0346">Stress response</keyword>
<proteinExistence type="inferred from homology"/>
<name>A0ABX5F6P3_9CHRO</name>
<keyword evidence="7 12" id="KW-0175">Coiled coil</keyword>
<evidence type="ECO:0000256" key="11">
    <source>
        <dbReference type="RuleBase" id="RU004432"/>
    </source>
</evidence>
<dbReference type="CDD" id="cd00009">
    <property type="entry name" value="AAA"/>
    <property type="match status" value="1"/>
</dbReference>
<evidence type="ECO:0000256" key="3">
    <source>
        <dbReference type="ARBA" id="ARBA00022737"/>
    </source>
</evidence>
<dbReference type="PROSITE" id="PS00871">
    <property type="entry name" value="CLPAB_2"/>
    <property type="match status" value="1"/>
</dbReference>
<dbReference type="EMBL" id="PVWP01000006">
    <property type="protein sequence ID" value="PSB37230.1"/>
    <property type="molecule type" value="Genomic_DNA"/>
</dbReference>
<dbReference type="InterPro" id="IPR001270">
    <property type="entry name" value="ClpA/B"/>
</dbReference>
<comment type="subcellular location">
    <subcellularLocation>
        <location evidence="1 12">Cytoplasm</location>
    </subcellularLocation>
</comment>
<dbReference type="InterPro" id="IPR019489">
    <property type="entry name" value="Clp_ATPase_C"/>
</dbReference>
<evidence type="ECO:0000256" key="4">
    <source>
        <dbReference type="ARBA" id="ARBA00022741"/>
    </source>
</evidence>
<dbReference type="InterPro" id="IPR041546">
    <property type="entry name" value="ClpA/ClpB_AAA_lid"/>
</dbReference>
<evidence type="ECO:0000256" key="10">
    <source>
        <dbReference type="PROSITE-ProRule" id="PRU01251"/>
    </source>
</evidence>
<dbReference type="InterPro" id="IPR017730">
    <property type="entry name" value="Chaperonin_ClpB"/>
</dbReference>
<reference evidence="14 15" key="1">
    <citation type="submission" date="2018-03" db="EMBL/GenBank/DDBJ databases">
        <title>The ancient ancestry and fast evolution of plastids.</title>
        <authorList>
            <person name="Moore K.R."/>
            <person name="Magnabosco C."/>
            <person name="Momper L."/>
            <person name="Gold D.A."/>
            <person name="Bosak T."/>
            <person name="Fournier G.P."/>
        </authorList>
    </citation>
    <scope>NUCLEOTIDE SEQUENCE [LARGE SCALE GENOMIC DNA]</scope>
    <source>
        <strain evidence="14 15">CCALA 015</strain>
    </source>
</reference>
<dbReference type="Pfam" id="PF02861">
    <property type="entry name" value="Clp_N"/>
    <property type="match status" value="1"/>
</dbReference>
<dbReference type="InterPro" id="IPR027417">
    <property type="entry name" value="P-loop_NTPase"/>
</dbReference>
<comment type="subunit">
    <text evidence="9">Homohexamer. The oligomerization is ATP-dependent.</text>
</comment>
<evidence type="ECO:0000256" key="2">
    <source>
        <dbReference type="ARBA" id="ARBA00008675"/>
    </source>
</evidence>
<dbReference type="PROSITE" id="PS00870">
    <property type="entry name" value="CLPAB_1"/>
    <property type="match status" value="1"/>
</dbReference>
<dbReference type="PANTHER" id="PTHR11638">
    <property type="entry name" value="ATP-DEPENDENT CLP PROTEASE"/>
    <property type="match status" value="1"/>
</dbReference>
<dbReference type="Gene3D" id="1.10.8.60">
    <property type="match status" value="1"/>
</dbReference>
<evidence type="ECO:0000256" key="5">
    <source>
        <dbReference type="ARBA" id="ARBA00022840"/>
    </source>
</evidence>
<keyword evidence="4 11" id="KW-0547">Nucleotide-binding</keyword>
<dbReference type="PRINTS" id="PR00300">
    <property type="entry name" value="CLPPROTEASEA"/>
</dbReference>
<dbReference type="InterPro" id="IPR018368">
    <property type="entry name" value="ClpA/B_CS1"/>
</dbReference>
<dbReference type="SMART" id="SM01086">
    <property type="entry name" value="ClpB_D2-small"/>
    <property type="match status" value="1"/>
</dbReference>
<accession>A0ABX5F6P3</accession>
<comment type="caution">
    <text evidence="14">The sequence shown here is derived from an EMBL/GenBank/DDBJ whole genome shotgun (WGS) entry which is preliminary data.</text>
</comment>
<dbReference type="Pfam" id="PF10431">
    <property type="entry name" value="ClpB_D2-small"/>
    <property type="match status" value="1"/>
</dbReference>
<evidence type="ECO:0000259" key="13">
    <source>
        <dbReference type="PROSITE" id="PS51903"/>
    </source>
</evidence>
<dbReference type="Pfam" id="PF17871">
    <property type="entry name" value="AAA_lid_9"/>
    <property type="match status" value="1"/>
</dbReference>
<dbReference type="Pfam" id="PF00004">
    <property type="entry name" value="AAA"/>
    <property type="match status" value="1"/>
</dbReference>
<keyword evidence="5 11" id="KW-0067">ATP-binding</keyword>
<evidence type="ECO:0000256" key="8">
    <source>
        <dbReference type="ARBA" id="ARBA00023186"/>
    </source>
</evidence>
<comment type="function">
    <text evidence="12">Part of a stress-induced multi-chaperone system, it is involved in the recovery of the cell from heat-induced damage, in cooperation with DnaK, DnaJ and GrpE.</text>
</comment>
<dbReference type="InterPro" id="IPR050130">
    <property type="entry name" value="ClpA_ClpB"/>
</dbReference>
<dbReference type="InterPro" id="IPR036628">
    <property type="entry name" value="Clp_N_dom_sf"/>
</dbReference>
<dbReference type="InterPro" id="IPR004176">
    <property type="entry name" value="Clp_R_N"/>
</dbReference>
<dbReference type="SUPFAM" id="SSF81923">
    <property type="entry name" value="Double Clp-N motif"/>
    <property type="match status" value="1"/>
</dbReference>
<sequence length="876" mass="97046">MHPTADLFTEKAWGAVVASQQLAQQKRQQQMDSEHLFAALLAQQDLASRILEKAGVDLGVLSQKLEAFITAQPSLAAAPENVYLGKGLNAVLDRADALRKEFQDSYIAVEHLVLALAGDDRCGRQLLSQAGTDERRLREAVMAVRGSQRVTDQNPEGTYESLEKYGRDLTAAAREGKLDPVIGRDEEIRRTVQILSRRTKNNPVLIGEPGVGKTAIVEGLAQRIVNGDVPTALQNRQLIALDMGALIAGAKYRGEFEERLKAVLKEVTSSEGQIVLFIDEIHTVVGAGASGGAMDASNLLKPMLARGELRCIGATTLDEHRQHIEKDPALERRFQQVFVDQPTVEDTISILRGLKERYEVHHGVRIADNALVAAAVLSSRYIADRFLPDKAIDLMDESAARLKMEITSKPEEIDELDRRILQLEMEKLSLGRESDPASKDRLERLEKELADLAEQQSSLNAQWQKEKGSIDELSAIKEEIEQVQLQVEQAKRNYDLNKAAELEYGTLAELNKKLAAKEAELSAHAGQKNLLREEVTEDDIAEVIAKWTGIPVSKLVQSEMEKLLHLEDELHTRVIGQERAVTAVADAIQRSRAGLSDPNRPIASFLFLGPTGVGKTELSKALASQLFDSEEALVRIDMSEYMEKHAVSRLIGAPPGYVGYEEGGQLTEAVRRRPYAVILFDEVEKAHPDVFNVMLQILDDGRVTDGQGRTVDFTNTVLILTSNIGSASILDLAGDPSRYGEMEKRVNEALRGHFRPEFLNRLDESIIFRSLREEELRQIVALQVQRLARRLEERKLALHVDGEALDWLAAVGYDPVYGARPLKRAIQRELETPIAKAILAGTFPAGSTIAVDVELERLRFRQAEPAEIQPAAPAMV</sequence>
<gene>
    <name evidence="12 14" type="primary">clpB</name>
    <name evidence="14" type="ORF">C7B81_09745</name>
</gene>
<comment type="similarity">
    <text evidence="2 11">Belongs to the ClpA/ClpB family.</text>
</comment>
<dbReference type="NCBIfam" id="TIGR03346">
    <property type="entry name" value="chaperone_ClpB"/>
    <property type="match status" value="1"/>
</dbReference>
<dbReference type="PANTHER" id="PTHR11638:SF18">
    <property type="entry name" value="HEAT SHOCK PROTEIN 104"/>
    <property type="match status" value="1"/>
</dbReference>
<dbReference type="InterPro" id="IPR003959">
    <property type="entry name" value="ATPase_AAA_core"/>
</dbReference>
<evidence type="ECO:0000256" key="6">
    <source>
        <dbReference type="ARBA" id="ARBA00023016"/>
    </source>
</evidence>
<dbReference type="Gene3D" id="1.10.1780.10">
    <property type="entry name" value="Clp, N-terminal domain"/>
    <property type="match status" value="1"/>
</dbReference>
<dbReference type="Pfam" id="PF07724">
    <property type="entry name" value="AAA_2"/>
    <property type="match status" value="1"/>
</dbReference>
<dbReference type="CDD" id="cd19499">
    <property type="entry name" value="RecA-like_ClpB_Hsp104-like"/>
    <property type="match status" value="1"/>
</dbReference>
<comment type="subunit">
    <text evidence="12">Homohexamer; The oligomerization is ATP-dependent.</text>
</comment>
<feature type="domain" description="Clp R" evidence="13">
    <location>
        <begin position="5"/>
        <end position="147"/>
    </location>
</feature>
<organism evidence="14 15">
    <name type="scientific">Aphanothece cf. minutissima CCALA 015</name>
    <dbReference type="NCBI Taxonomy" id="2107695"/>
    <lineage>
        <taxon>Bacteria</taxon>
        <taxon>Bacillati</taxon>
        <taxon>Cyanobacteriota</taxon>
        <taxon>Cyanophyceae</taxon>
        <taxon>Oscillatoriophycideae</taxon>
        <taxon>Chroococcales</taxon>
        <taxon>Aphanothecaceae</taxon>
        <taxon>Aphanothece</taxon>
    </lineage>
</organism>
<evidence type="ECO:0000256" key="9">
    <source>
        <dbReference type="ARBA" id="ARBA00026057"/>
    </source>
</evidence>
<evidence type="ECO:0000256" key="7">
    <source>
        <dbReference type="ARBA" id="ARBA00023054"/>
    </source>
</evidence>
<keyword evidence="15" id="KW-1185">Reference proteome</keyword>
<evidence type="ECO:0000256" key="12">
    <source>
        <dbReference type="RuleBase" id="RU362034"/>
    </source>
</evidence>
<dbReference type="Proteomes" id="UP000238218">
    <property type="component" value="Unassembled WGS sequence"/>
</dbReference>
<dbReference type="Gene3D" id="3.40.50.300">
    <property type="entry name" value="P-loop containing nucleotide triphosphate hydrolases"/>
    <property type="match status" value="3"/>
</dbReference>
<keyword evidence="8 11" id="KW-0143">Chaperone</keyword>